<keyword evidence="3" id="KW-1185">Reference proteome</keyword>
<organism evidence="2 3">
    <name type="scientific">Ascobolus immersus RN42</name>
    <dbReference type="NCBI Taxonomy" id="1160509"/>
    <lineage>
        <taxon>Eukaryota</taxon>
        <taxon>Fungi</taxon>
        <taxon>Dikarya</taxon>
        <taxon>Ascomycota</taxon>
        <taxon>Pezizomycotina</taxon>
        <taxon>Pezizomycetes</taxon>
        <taxon>Pezizales</taxon>
        <taxon>Ascobolaceae</taxon>
        <taxon>Ascobolus</taxon>
    </lineage>
</organism>
<protein>
    <submittedName>
        <fullName evidence="2">Uncharacterized protein</fullName>
    </submittedName>
</protein>
<accession>A0A3N4HX04</accession>
<dbReference type="Proteomes" id="UP000275078">
    <property type="component" value="Unassembled WGS sequence"/>
</dbReference>
<name>A0A3N4HX04_ASCIM</name>
<proteinExistence type="predicted"/>
<dbReference type="EMBL" id="ML119723">
    <property type="protein sequence ID" value="RPA77636.1"/>
    <property type="molecule type" value="Genomic_DNA"/>
</dbReference>
<feature type="region of interest" description="Disordered" evidence="1">
    <location>
        <begin position="160"/>
        <end position="204"/>
    </location>
</feature>
<evidence type="ECO:0000313" key="3">
    <source>
        <dbReference type="Proteomes" id="UP000275078"/>
    </source>
</evidence>
<reference evidence="2 3" key="1">
    <citation type="journal article" date="2018" name="Nat. Ecol. Evol.">
        <title>Pezizomycetes genomes reveal the molecular basis of ectomycorrhizal truffle lifestyle.</title>
        <authorList>
            <person name="Murat C."/>
            <person name="Payen T."/>
            <person name="Noel B."/>
            <person name="Kuo A."/>
            <person name="Morin E."/>
            <person name="Chen J."/>
            <person name="Kohler A."/>
            <person name="Krizsan K."/>
            <person name="Balestrini R."/>
            <person name="Da Silva C."/>
            <person name="Montanini B."/>
            <person name="Hainaut M."/>
            <person name="Levati E."/>
            <person name="Barry K.W."/>
            <person name="Belfiori B."/>
            <person name="Cichocki N."/>
            <person name="Clum A."/>
            <person name="Dockter R.B."/>
            <person name="Fauchery L."/>
            <person name="Guy J."/>
            <person name="Iotti M."/>
            <person name="Le Tacon F."/>
            <person name="Lindquist E.A."/>
            <person name="Lipzen A."/>
            <person name="Malagnac F."/>
            <person name="Mello A."/>
            <person name="Molinier V."/>
            <person name="Miyauchi S."/>
            <person name="Poulain J."/>
            <person name="Riccioni C."/>
            <person name="Rubini A."/>
            <person name="Sitrit Y."/>
            <person name="Splivallo R."/>
            <person name="Traeger S."/>
            <person name="Wang M."/>
            <person name="Zifcakova L."/>
            <person name="Wipf D."/>
            <person name="Zambonelli A."/>
            <person name="Paolocci F."/>
            <person name="Nowrousian M."/>
            <person name="Ottonello S."/>
            <person name="Baldrian P."/>
            <person name="Spatafora J.W."/>
            <person name="Henrissat B."/>
            <person name="Nagy L.G."/>
            <person name="Aury J.M."/>
            <person name="Wincker P."/>
            <person name="Grigoriev I.V."/>
            <person name="Bonfante P."/>
            <person name="Martin F.M."/>
        </authorList>
    </citation>
    <scope>NUCLEOTIDE SEQUENCE [LARGE SCALE GENOMIC DNA]</scope>
    <source>
        <strain evidence="2 3">RN42</strain>
    </source>
</reference>
<feature type="compositionally biased region" description="Basic and acidic residues" evidence="1">
    <location>
        <begin position="171"/>
        <end position="195"/>
    </location>
</feature>
<evidence type="ECO:0000313" key="2">
    <source>
        <dbReference type="EMBL" id="RPA77636.1"/>
    </source>
</evidence>
<evidence type="ECO:0000256" key="1">
    <source>
        <dbReference type="SAM" id="MobiDB-lite"/>
    </source>
</evidence>
<sequence length="219" mass="25014">MHFSKVAGDLLGSSILLGPSLLILLINLLLPIVFALPVPYTPRIDQPASEAYYYPEGYHPMSEQWQYKYDPKWLESLNYGHRPGAPGTEQNYVNEALAYIDKGTDPATAMPQLITLFQNLQQFAVQRKNQELAQEELRQLAMENLDERVKLLKVALRKKQGFPEDEEEKKEEESKGEMEVEVEVKKPADDLEADARQGYPLTMNGAKLDLDEYGRWRTG</sequence>
<gene>
    <name evidence="2" type="ORF">BJ508DRAFT_309990</name>
</gene>
<dbReference type="AlphaFoldDB" id="A0A3N4HX04"/>